<sequence length="95" mass="11507">MSMKIKYTIICLQNYWYNAFFYLIQRKKKLVKNLMPNSDLFDDENIYSHYLLCKFVGTRLCYQMITYFVIKLVNTMRGICNFKPPEPSIYFTSKI</sequence>
<proteinExistence type="predicted"/>
<name>A0A3M7S308_BRAPC</name>
<evidence type="ECO:0000313" key="2">
    <source>
        <dbReference type="Proteomes" id="UP000276133"/>
    </source>
</evidence>
<dbReference type="AlphaFoldDB" id="A0A3M7S308"/>
<keyword evidence="2" id="KW-1185">Reference proteome</keyword>
<dbReference type="EMBL" id="REGN01002118">
    <property type="protein sequence ID" value="RNA30174.1"/>
    <property type="molecule type" value="Genomic_DNA"/>
</dbReference>
<protein>
    <submittedName>
        <fullName evidence="1">Uncharacterized protein</fullName>
    </submittedName>
</protein>
<comment type="caution">
    <text evidence="1">The sequence shown here is derived from an EMBL/GenBank/DDBJ whole genome shotgun (WGS) entry which is preliminary data.</text>
</comment>
<organism evidence="1 2">
    <name type="scientific">Brachionus plicatilis</name>
    <name type="common">Marine rotifer</name>
    <name type="synonym">Brachionus muelleri</name>
    <dbReference type="NCBI Taxonomy" id="10195"/>
    <lineage>
        <taxon>Eukaryota</taxon>
        <taxon>Metazoa</taxon>
        <taxon>Spiralia</taxon>
        <taxon>Gnathifera</taxon>
        <taxon>Rotifera</taxon>
        <taxon>Eurotatoria</taxon>
        <taxon>Monogononta</taxon>
        <taxon>Pseudotrocha</taxon>
        <taxon>Ploima</taxon>
        <taxon>Brachionidae</taxon>
        <taxon>Brachionus</taxon>
    </lineage>
</organism>
<accession>A0A3M7S308</accession>
<reference evidence="1 2" key="1">
    <citation type="journal article" date="2018" name="Sci. Rep.">
        <title>Genomic signatures of local adaptation to the degree of environmental predictability in rotifers.</title>
        <authorList>
            <person name="Franch-Gras L."/>
            <person name="Hahn C."/>
            <person name="Garcia-Roger E.M."/>
            <person name="Carmona M.J."/>
            <person name="Serra M."/>
            <person name="Gomez A."/>
        </authorList>
    </citation>
    <scope>NUCLEOTIDE SEQUENCE [LARGE SCALE GENOMIC DNA]</scope>
    <source>
        <strain evidence="1">HYR1</strain>
    </source>
</reference>
<dbReference type="Proteomes" id="UP000276133">
    <property type="component" value="Unassembled WGS sequence"/>
</dbReference>
<gene>
    <name evidence="1" type="ORF">BpHYR1_046597</name>
</gene>
<evidence type="ECO:0000313" key="1">
    <source>
        <dbReference type="EMBL" id="RNA30174.1"/>
    </source>
</evidence>